<accession>A0A081BU50</accession>
<name>A0A081BU50_VECG1</name>
<sequence>MEALTTTKHELISLLQDTQFDHLSHKEQIRLREYLAQIVSTLQDVSERHRMQHTPQVSRH</sequence>
<keyword evidence="2" id="KW-1185">Reference proteome</keyword>
<organism evidence="1">
    <name type="scientific">Vecturithrix granuli</name>
    <dbReference type="NCBI Taxonomy" id="1499967"/>
    <lineage>
        <taxon>Bacteria</taxon>
        <taxon>Candidatus Moduliflexota</taxon>
        <taxon>Candidatus Vecturitrichia</taxon>
        <taxon>Candidatus Vecturitrichales</taxon>
        <taxon>Candidatus Vecturitrichaceae</taxon>
        <taxon>Candidatus Vecturithrix</taxon>
    </lineage>
</organism>
<dbReference type="AlphaFoldDB" id="A0A081BU50"/>
<dbReference type="EMBL" id="DF820464">
    <property type="protein sequence ID" value="GAK55855.1"/>
    <property type="molecule type" value="Genomic_DNA"/>
</dbReference>
<evidence type="ECO:0000313" key="1">
    <source>
        <dbReference type="EMBL" id="GAK55855.1"/>
    </source>
</evidence>
<gene>
    <name evidence="1" type="ORF">U27_02816</name>
</gene>
<dbReference type="HOGENOM" id="CLU_2931887_0_0_0"/>
<reference evidence="1" key="1">
    <citation type="journal article" date="2015" name="PeerJ">
        <title>First genomic representation of candidate bacterial phylum KSB3 points to enhanced environmental sensing as a trigger of wastewater bulking.</title>
        <authorList>
            <person name="Sekiguchi Y."/>
            <person name="Ohashi A."/>
            <person name="Parks D.H."/>
            <person name="Yamauchi T."/>
            <person name="Tyson G.W."/>
            <person name="Hugenholtz P."/>
        </authorList>
    </citation>
    <scope>NUCLEOTIDE SEQUENCE [LARGE SCALE GENOMIC DNA]</scope>
</reference>
<dbReference type="Proteomes" id="UP000030661">
    <property type="component" value="Unassembled WGS sequence"/>
</dbReference>
<evidence type="ECO:0000313" key="2">
    <source>
        <dbReference type="Proteomes" id="UP000030661"/>
    </source>
</evidence>
<proteinExistence type="predicted"/>
<protein>
    <submittedName>
        <fullName evidence="1">Uncharacterized protein</fullName>
    </submittedName>
</protein>